<dbReference type="InterPro" id="IPR029302">
    <property type="entry name" value="IFT43"/>
</dbReference>
<feature type="compositionally biased region" description="Basic and acidic residues" evidence="2">
    <location>
        <begin position="72"/>
        <end position="96"/>
    </location>
</feature>
<comment type="caution">
    <text evidence="3">The sequence shown here is derived from an EMBL/GenBank/DDBJ whole genome shotgun (WGS) entry which is preliminary data.</text>
</comment>
<feature type="region of interest" description="Disordered" evidence="2">
    <location>
        <begin position="1"/>
        <end position="102"/>
    </location>
</feature>
<evidence type="ECO:0000256" key="2">
    <source>
        <dbReference type="SAM" id="MobiDB-lite"/>
    </source>
</evidence>
<evidence type="ECO:0000313" key="4">
    <source>
        <dbReference type="Proteomes" id="UP000481153"/>
    </source>
</evidence>
<dbReference type="PANTHER" id="PTHR33724">
    <property type="entry name" value="INTRAFLAGELLAR TRANSPORT PROTEIN 43 HOMOLOG"/>
    <property type="match status" value="1"/>
</dbReference>
<dbReference type="AlphaFoldDB" id="A0A6G0WEZ7"/>
<name>A0A6G0WEZ7_9STRA</name>
<dbReference type="PANTHER" id="PTHR33724:SF1">
    <property type="entry name" value="INTRAFLAGELLAR TRANSPORT PROTEIN 43 HOMOLOG"/>
    <property type="match status" value="1"/>
</dbReference>
<dbReference type="GO" id="GO:0030991">
    <property type="term" value="C:intraciliary transport particle A"/>
    <property type="evidence" value="ECO:0007669"/>
    <property type="project" value="InterPro"/>
</dbReference>
<dbReference type="Proteomes" id="UP000481153">
    <property type="component" value="Unassembled WGS sequence"/>
</dbReference>
<proteinExistence type="predicted"/>
<keyword evidence="1" id="KW-0970">Cilium biogenesis/degradation</keyword>
<dbReference type="GO" id="GO:0035721">
    <property type="term" value="P:intraciliary retrograde transport"/>
    <property type="evidence" value="ECO:0007669"/>
    <property type="project" value="TreeGrafter"/>
</dbReference>
<keyword evidence="4" id="KW-1185">Reference proteome</keyword>
<sequence>MSAAEEKSSSRIGSRRASKSAKEEKDDMELQMQDINSDEKGVPLKRTSGWGDVSQTPAADTSRSTNEESEPAETKRGRRRKEEKAEASKPKNKHFDDDGDTTELMEIPDLEEEEREPDITTQIADAPRNTARVVQSLKELERDVKYSLPATSGVDLQILTSFLIPQKAVLEEDEEWTFDSLLRDVFQELQKELDDKDNQDEGEGNPAAVKAP</sequence>
<organism evidence="3 4">
    <name type="scientific">Aphanomyces euteiches</name>
    <dbReference type="NCBI Taxonomy" id="100861"/>
    <lineage>
        <taxon>Eukaryota</taxon>
        <taxon>Sar</taxon>
        <taxon>Stramenopiles</taxon>
        <taxon>Oomycota</taxon>
        <taxon>Saprolegniomycetes</taxon>
        <taxon>Saprolegniales</taxon>
        <taxon>Verrucalvaceae</taxon>
        <taxon>Aphanomyces</taxon>
    </lineage>
</organism>
<accession>A0A6G0WEZ7</accession>
<feature type="compositionally biased region" description="Polar residues" evidence="2">
    <location>
        <begin position="53"/>
        <end position="64"/>
    </location>
</feature>
<dbReference type="EMBL" id="VJMJ01000254">
    <property type="protein sequence ID" value="KAF0724940.1"/>
    <property type="molecule type" value="Genomic_DNA"/>
</dbReference>
<reference evidence="3 4" key="1">
    <citation type="submission" date="2019-07" db="EMBL/GenBank/DDBJ databases">
        <title>Genomics analysis of Aphanomyces spp. identifies a new class of oomycete effector associated with host adaptation.</title>
        <authorList>
            <person name="Gaulin E."/>
        </authorList>
    </citation>
    <scope>NUCLEOTIDE SEQUENCE [LARGE SCALE GENOMIC DNA]</scope>
    <source>
        <strain evidence="3 4">ATCC 201684</strain>
    </source>
</reference>
<feature type="region of interest" description="Disordered" evidence="2">
    <location>
        <begin position="108"/>
        <end position="127"/>
    </location>
</feature>
<dbReference type="VEuPathDB" id="FungiDB:AeMF1_003165"/>
<protein>
    <recommendedName>
        <fullName evidence="5">Intraflagellar transport protein 43</fullName>
    </recommendedName>
</protein>
<evidence type="ECO:0008006" key="5">
    <source>
        <dbReference type="Google" id="ProtNLM"/>
    </source>
</evidence>
<evidence type="ECO:0000256" key="1">
    <source>
        <dbReference type="ARBA" id="ARBA00022794"/>
    </source>
</evidence>
<feature type="region of interest" description="Disordered" evidence="2">
    <location>
        <begin position="192"/>
        <end position="212"/>
    </location>
</feature>
<evidence type="ECO:0000313" key="3">
    <source>
        <dbReference type="EMBL" id="KAF0724940.1"/>
    </source>
</evidence>
<dbReference type="Pfam" id="PF15305">
    <property type="entry name" value="IFT43"/>
    <property type="match status" value="1"/>
</dbReference>
<dbReference type="GO" id="GO:0005929">
    <property type="term" value="C:cilium"/>
    <property type="evidence" value="ECO:0007669"/>
    <property type="project" value="TreeGrafter"/>
</dbReference>
<gene>
    <name evidence="3" type="ORF">Ae201684_016500</name>
</gene>